<dbReference type="EMBL" id="GBRH01187795">
    <property type="protein sequence ID" value="JAE10101.1"/>
    <property type="molecule type" value="Transcribed_RNA"/>
</dbReference>
<sequence>MQEFMDGSSQTICTKMNGNSVHFGNYHHLAEVNTEMGCLFFS</sequence>
<reference evidence="1" key="1">
    <citation type="submission" date="2014-09" db="EMBL/GenBank/DDBJ databases">
        <authorList>
            <person name="Magalhaes I.L.F."/>
            <person name="Oliveira U."/>
            <person name="Santos F.R."/>
            <person name="Vidigal T.H.D.A."/>
            <person name="Brescovit A.D."/>
            <person name="Santos A.J."/>
        </authorList>
    </citation>
    <scope>NUCLEOTIDE SEQUENCE</scope>
    <source>
        <tissue evidence="1">Shoot tissue taken approximately 20 cm above the soil surface</tissue>
    </source>
</reference>
<dbReference type="AlphaFoldDB" id="A0A0A9FJ44"/>
<proteinExistence type="predicted"/>
<evidence type="ECO:0000313" key="1">
    <source>
        <dbReference type="EMBL" id="JAE10101.1"/>
    </source>
</evidence>
<protein>
    <submittedName>
        <fullName evidence="1">Uncharacterized protein</fullName>
    </submittedName>
</protein>
<accession>A0A0A9FJ44</accession>
<organism evidence="1">
    <name type="scientific">Arundo donax</name>
    <name type="common">Giant reed</name>
    <name type="synonym">Donax arundinaceus</name>
    <dbReference type="NCBI Taxonomy" id="35708"/>
    <lineage>
        <taxon>Eukaryota</taxon>
        <taxon>Viridiplantae</taxon>
        <taxon>Streptophyta</taxon>
        <taxon>Embryophyta</taxon>
        <taxon>Tracheophyta</taxon>
        <taxon>Spermatophyta</taxon>
        <taxon>Magnoliopsida</taxon>
        <taxon>Liliopsida</taxon>
        <taxon>Poales</taxon>
        <taxon>Poaceae</taxon>
        <taxon>PACMAD clade</taxon>
        <taxon>Arundinoideae</taxon>
        <taxon>Arundineae</taxon>
        <taxon>Arundo</taxon>
    </lineage>
</organism>
<name>A0A0A9FJ44_ARUDO</name>
<reference evidence="1" key="2">
    <citation type="journal article" date="2015" name="Data Brief">
        <title>Shoot transcriptome of the giant reed, Arundo donax.</title>
        <authorList>
            <person name="Barrero R.A."/>
            <person name="Guerrero F.D."/>
            <person name="Moolhuijzen P."/>
            <person name="Goolsby J.A."/>
            <person name="Tidwell J."/>
            <person name="Bellgard S.E."/>
            <person name="Bellgard M.I."/>
        </authorList>
    </citation>
    <scope>NUCLEOTIDE SEQUENCE</scope>
    <source>
        <tissue evidence="1">Shoot tissue taken approximately 20 cm above the soil surface</tissue>
    </source>
</reference>